<evidence type="ECO:0000313" key="12">
    <source>
        <dbReference type="WBParaSite" id="SMUV_0000633201-mRNA-1"/>
    </source>
</evidence>
<proteinExistence type="inferred from homology"/>
<evidence type="ECO:0000256" key="6">
    <source>
        <dbReference type="ARBA" id="ARBA00022989"/>
    </source>
</evidence>
<accession>A0A0N5ANX7</accession>
<dbReference type="GO" id="GO:0006890">
    <property type="term" value="P:retrograde vesicle-mediated transport, Golgi to endoplasmic reticulum"/>
    <property type="evidence" value="ECO:0007669"/>
    <property type="project" value="TreeGrafter"/>
</dbReference>
<dbReference type="SUPFAM" id="SSF58038">
    <property type="entry name" value="SNARE fusion complex"/>
    <property type="match status" value="1"/>
</dbReference>
<dbReference type="GO" id="GO:0005783">
    <property type="term" value="C:endoplasmic reticulum"/>
    <property type="evidence" value="ECO:0007669"/>
    <property type="project" value="TreeGrafter"/>
</dbReference>
<dbReference type="STRING" id="451379.A0A0N5ANX7"/>
<sequence>YNNSVTPCESSYQYTDDSNYQHTDSLDPELKQQLLLENERFYAKVMHTDSDIQKIEKQLNEIYKLQESFAEKVLEQGKDIEYVNQETVTTVENICEGNEQIRGAIQNMASRRVILLFCLIALTFTLLFLDWYNP</sequence>
<keyword evidence="11" id="KW-1185">Reference proteome</keyword>
<dbReference type="WBParaSite" id="SMUV_0000633201-mRNA-1">
    <property type="protein sequence ID" value="SMUV_0000633201-mRNA-1"/>
    <property type="gene ID" value="SMUV_0000633201"/>
</dbReference>
<dbReference type="PANTHER" id="PTHR15959">
    <property type="entry name" value="SYNTAXIN-18"/>
    <property type="match status" value="1"/>
</dbReference>
<evidence type="ECO:0000256" key="3">
    <source>
        <dbReference type="ARBA" id="ARBA00022448"/>
    </source>
</evidence>
<evidence type="ECO:0000256" key="1">
    <source>
        <dbReference type="ARBA" id="ARBA00004211"/>
    </source>
</evidence>
<dbReference type="GO" id="GO:0031201">
    <property type="term" value="C:SNARE complex"/>
    <property type="evidence" value="ECO:0007669"/>
    <property type="project" value="TreeGrafter"/>
</dbReference>
<dbReference type="AlphaFoldDB" id="A0A0N5ANX7"/>
<evidence type="ECO:0000256" key="9">
    <source>
        <dbReference type="SAM" id="MobiDB-lite"/>
    </source>
</evidence>
<comment type="similarity">
    <text evidence="2">Belongs to the syntaxin family.</text>
</comment>
<name>A0A0N5ANX7_9BILA</name>
<comment type="subcellular location">
    <subcellularLocation>
        <location evidence="1">Membrane</location>
        <topology evidence="1">Single-pass type IV membrane protein</topology>
    </subcellularLocation>
</comment>
<reference evidence="12" key="1">
    <citation type="submission" date="2017-02" db="UniProtKB">
        <authorList>
            <consortium name="WormBaseParasite"/>
        </authorList>
    </citation>
    <scope>IDENTIFICATION</scope>
</reference>
<organism evidence="11 12">
    <name type="scientific">Syphacia muris</name>
    <dbReference type="NCBI Taxonomy" id="451379"/>
    <lineage>
        <taxon>Eukaryota</taxon>
        <taxon>Metazoa</taxon>
        <taxon>Ecdysozoa</taxon>
        <taxon>Nematoda</taxon>
        <taxon>Chromadorea</taxon>
        <taxon>Rhabditida</taxon>
        <taxon>Spirurina</taxon>
        <taxon>Oxyuridomorpha</taxon>
        <taxon>Oxyuroidea</taxon>
        <taxon>Oxyuridae</taxon>
        <taxon>Syphacia</taxon>
    </lineage>
</organism>
<keyword evidence="6 10" id="KW-1133">Transmembrane helix</keyword>
<dbReference type="Gene3D" id="1.20.5.110">
    <property type="match status" value="1"/>
</dbReference>
<evidence type="ECO:0000256" key="8">
    <source>
        <dbReference type="ARBA" id="ARBA00023136"/>
    </source>
</evidence>
<feature type="transmembrane region" description="Helical" evidence="10">
    <location>
        <begin position="113"/>
        <end position="132"/>
    </location>
</feature>
<evidence type="ECO:0000256" key="10">
    <source>
        <dbReference type="SAM" id="Phobius"/>
    </source>
</evidence>
<keyword evidence="3" id="KW-0813">Transport</keyword>
<evidence type="ECO:0000256" key="2">
    <source>
        <dbReference type="ARBA" id="ARBA00009063"/>
    </source>
</evidence>
<evidence type="ECO:0000256" key="5">
    <source>
        <dbReference type="ARBA" id="ARBA00022927"/>
    </source>
</evidence>
<keyword evidence="7" id="KW-0175">Coiled coil</keyword>
<keyword evidence="5" id="KW-0653">Protein transport</keyword>
<dbReference type="PANTHER" id="PTHR15959:SF0">
    <property type="entry name" value="SYNTAXIN-18"/>
    <property type="match status" value="1"/>
</dbReference>
<dbReference type="GO" id="GO:0015031">
    <property type="term" value="P:protein transport"/>
    <property type="evidence" value="ECO:0007669"/>
    <property type="project" value="UniProtKB-KW"/>
</dbReference>
<dbReference type="Proteomes" id="UP000046393">
    <property type="component" value="Unplaced"/>
</dbReference>
<feature type="region of interest" description="Disordered" evidence="9">
    <location>
        <begin position="1"/>
        <end position="23"/>
    </location>
</feature>
<keyword evidence="8 10" id="KW-0472">Membrane</keyword>
<evidence type="ECO:0000313" key="11">
    <source>
        <dbReference type="Proteomes" id="UP000046393"/>
    </source>
</evidence>
<protein>
    <submittedName>
        <fullName evidence="12">t-SNARE coiled-coil homology domain-containing protein</fullName>
    </submittedName>
</protein>
<keyword evidence="4 10" id="KW-0812">Transmembrane</keyword>
<evidence type="ECO:0000256" key="7">
    <source>
        <dbReference type="ARBA" id="ARBA00023054"/>
    </source>
</evidence>
<evidence type="ECO:0000256" key="4">
    <source>
        <dbReference type="ARBA" id="ARBA00022692"/>
    </source>
</evidence>